<protein>
    <recommendedName>
        <fullName evidence="1">CobW/HypB/UreG nucleotide-binding domain-containing protein</fullName>
    </recommendedName>
</protein>
<dbReference type="InterPro" id="IPR051927">
    <property type="entry name" value="Zn_Chap_cDPG_Synth"/>
</dbReference>
<dbReference type="STRING" id="427683.A5481_28555"/>
<accession>A0A179S223</accession>
<gene>
    <name evidence="2" type="ORF">A5481_28555</name>
</gene>
<comment type="caution">
    <text evidence="2">The sequence shown here is derived from an EMBL/GenBank/DDBJ whole genome shotgun (WGS) entry which is preliminary data.</text>
</comment>
<dbReference type="InterPro" id="IPR003495">
    <property type="entry name" value="CobW/HypB/UreG_nucleotide-bd"/>
</dbReference>
<sequence length="153" mass="17419">MVTVVDAVNLMKDYDSRDFPRDRGETAREEDARTLVDLLVEQIEFADVVVVNKADDVTDEERVRVIQVVRGLNADACIVPASHSRLALAEVLETGLYRDERSQTHPLWYRELFDFAKHVPETEEYGIRSFVFRARRPFTRASSTISSSAASRA</sequence>
<dbReference type="Gene3D" id="3.40.50.300">
    <property type="entry name" value="P-loop containing nucleotide triphosphate hydrolases"/>
    <property type="match status" value="1"/>
</dbReference>
<dbReference type="EMBL" id="LWHQ01000074">
    <property type="protein sequence ID" value="OAS16186.1"/>
    <property type="molecule type" value="Genomic_DNA"/>
</dbReference>
<evidence type="ECO:0000259" key="1">
    <source>
        <dbReference type="Pfam" id="PF02492"/>
    </source>
</evidence>
<dbReference type="Pfam" id="PF02492">
    <property type="entry name" value="cobW"/>
    <property type="match status" value="1"/>
</dbReference>
<dbReference type="Proteomes" id="UP000078316">
    <property type="component" value="Unassembled WGS sequence"/>
</dbReference>
<dbReference type="SUPFAM" id="SSF52540">
    <property type="entry name" value="P-loop containing nucleoside triphosphate hydrolases"/>
    <property type="match status" value="1"/>
</dbReference>
<reference evidence="2 3" key="1">
    <citation type="submission" date="2016-04" db="EMBL/GenBank/DDBJ databases">
        <authorList>
            <person name="Evans L.H."/>
            <person name="Alamgir A."/>
            <person name="Owens N."/>
            <person name="Weber N.D."/>
            <person name="Virtaneva K."/>
            <person name="Barbian K."/>
            <person name="Babar A."/>
            <person name="Rosenke K."/>
        </authorList>
    </citation>
    <scope>NUCLEOTIDE SEQUENCE [LARGE SCALE GENOMIC DNA]</scope>
    <source>
        <strain evidence="2 3">PMB02</strain>
    </source>
</reference>
<proteinExistence type="predicted"/>
<evidence type="ECO:0000313" key="2">
    <source>
        <dbReference type="EMBL" id="OAS16186.1"/>
    </source>
</evidence>
<evidence type="ECO:0000313" key="3">
    <source>
        <dbReference type="Proteomes" id="UP000078316"/>
    </source>
</evidence>
<dbReference type="PANTHER" id="PTHR43603:SF1">
    <property type="entry name" value="ZINC-REGULATED GTPASE METALLOPROTEIN ACTIVATOR 1"/>
    <property type="match status" value="1"/>
</dbReference>
<feature type="domain" description="CobW/HypB/UreG nucleotide-binding" evidence="1">
    <location>
        <begin position="1"/>
        <end position="78"/>
    </location>
</feature>
<name>A0A179S223_9HYPH</name>
<dbReference type="InterPro" id="IPR027417">
    <property type="entry name" value="P-loop_NTPase"/>
</dbReference>
<organism evidence="2 3">
    <name type="scientific">Methylobacterium platani</name>
    <dbReference type="NCBI Taxonomy" id="427683"/>
    <lineage>
        <taxon>Bacteria</taxon>
        <taxon>Pseudomonadati</taxon>
        <taxon>Pseudomonadota</taxon>
        <taxon>Alphaproteobacteria</taxon>
        <taxon>Hyphomicrobiales</taxon>
        <taxon>Methylobacteriaceae</taxon>
        <taxon>Methylobacterium</taxon>
    </lineage>
</organism>
<dbReference type="AlphaFoldDB" id="A0A179S223"/>
<dbReference type="PANTHER" id="PTHR43603">
    <property type="entry name" value="COBW DOMAIN-CONTAINING PROTEIN DDB_G0274527"/>
    <property type="match status" value="1"/>
</dbReference>